<organism evidence="2 3">
    <name type="scientific">Portunus trituberculatus</name>
    <name type="common">Swimming crab</name>
    <name type="synonym">Neptunus trituberculatus</name>
    <dbReference type="NCBI Taxonomy" id="210409"/>
    <lineage>
        <taxon>Eukaryota</taxon>
        <taxon>Metazoa</taxon>
        <taxon>Ecdysozoa</taxon>
        <taxon>Arthropoda</taxon>
        <taxon>Crustacea</taxon>
        <taxon>Multicrustacea</taxon>
        <taxon>Malacostraca</taxon>
        <taxon>Eumalacostraca</taxon>
        <taxon>Eucarida</taxon>
        <taxon>Decapoda</taxon>
        <taxon>Pleocyemata</taxon>
        <taxon>Brachyura</taxon>
        <taxon>Eubrachyura</taxon>
        <taxon>Portunoidea</taxon>
        <taxon>Portunidae</taxon>
        <taxon>Portuninae</taxon>
        <taxon>Portunus</taxon>
    </lineage>
</organism>
<feature type="compositionally biased region" description="Polar residues" evidence="1">
    <location>
        <begin position="43"/>
        <end position="55"/>
    </location>
</feature>
<feature type="compositionally biased region" description="Polar residues" evidence="1">
    <location>
        <begin position="88"/>
        <end position="99"/>
    </location>
</feature>
<dbReference type="Proteomes" id="UP000324222">
    <property type="component" value="Unassembled WGS sequence"/>
</dbReference>
<evidence type="ECO:0000313" key="2">
    <source>
        <dbReference type="EMBL" id="MPC83610.1"/>
    </source>
</evidence>
<reference evidence="2 3" key="1">
    <citation type="submission" date="2019-05" db="EMBL/GenBank/DDBJ databases">
        <title>Another draft genome of Portunus trituberculatus and its Hox gene families provides insights of decapod evolution.</title>
        <authorList>
            <person name="Jeong J.-H."/>
            <person name="Song I."/>
            <person name="Kim S."/>
            <person name="Choi T."/>
            <person name="Kim D."/>
            <person name="Ryu S."/>
            <person name="Kim W."/>
        </authorList>
    </citation>
    <scope>NUCLEOTIDE SEQUENCE [LARGE SCALE GENOMIC DNA]</scope>
    <source>
        <tissue evidence="2">Muscle</tissue>
    </source>
</reference>
<feature type="compositionally biased region" description="Polar residues" evidence="1">
    <location>
        <begin position="65"/>
        <end position="75"/>
    </location>
</feature>
<comment type="caution">
    <text evidence="2">The sequence shown here is derived from an EMBL/GenBank/DDBJ whole genome shotgun (WGS) entry which is preliminary data.</text>
</comment>
<protein>
    <submittedName>
        <fullName evidence="2">Uncharacterized protein</fullName>
    </submittedName>
</protein>
<evidence type="ECO:0000256" key="1">
    <source>
        <dbReference type="SAM" id="MobiDB-lite"/>
    </source>
</evidence>
<keyword evidence="3" id="KW-1185">Reference proteome</keyword>
<proteinExistence type="predicted"/>
<name>A0A5B7IGQ1_PORTR</name>
<evidence type="ECO:0000313" key="3">
    <source>
        <dbReference type="Proteomes" id="UP000324222"/>
    </source>
</evidence>
<feature type="region of interest" description="Disordered" evidence="1">
    <location>
        <begin position="43"/>
        <end position="99"/>
    </location>
</feature>
<dbReference type="AlphaFoldDB" id="A0A5B7IGQ1"/>
<gene>
    <name evidence="2" type="ORF">E2C01_078323</name>
</gene>
<sequence>MRDVCLCFPKGLERKFREQASSPPPATTRYAASYVYCQTLLTGKTTQPGGTASSRTHARPEQEDSYTQATPQVTRPSHPYSHPGTRGGESQTYDAGKTQ</sequence>
<dbReference type="EMBL" id="VSRR010062926">
    <property type="protein sequence ID" value="MPC83610.1"/>
    <property type="molecule type" value="Genomic_DNA"/>
</dbReference>
<accession>A0A5B7IGQ1</accession>